<evidence type="ECO:0000256" key="1">
    <source>
        <dbReference type="ARBA" id="ARBA00009762"/>
    </source>
</evidence>
<keyword evidence="11" id="KW-1185">Reference proteome</keyword>
<evidence type="ECO:0000256" key="4">
    <source>
        <dbReference type="ARBA" id="ARBA00022679"/>
    </source>
</evidence>
<dbReference type="SUPFAM" id="SSF56747">
    <property type="entry name" value="Prim-pol domain"/>
    <property type="match status" value="1"/>
</dbReference>
<accession>A0A7G2CEV6</accession>
<protein>
    <recommendedName>
        <fullName evidence="9">DNA primase</fullName>
        <ecNumber evidence="9">2.7.7.-</ecNumber>
    </recommendedName>
</protein>
<comment type="similarity">
    <text evidence="1 9">Belongs to the eukaryotic-type primase small subunit family.</text>
</comment>
<dbReference type="GO" id="GO:0005658">
    <property type="term" value="C:alpha DNA polymerase:primase complex"/>
    <property type="evidence" value="ECO:0007669"/>
    <property type="project" value="UniProtKB-ARBA"/>
</dbReference>
<evidence type="ECO:0000256" key="6">
    <source>
        <dbReference type="ARBA" id="ARBA00022705"/>
    </source>
</evidence>
<dbReference type="InterPro" id="IPR002755">
    <property type="entry name" value="DNA_primase_S"/>
</dbReference>
<evidence type="ECO:0000256" key="3">
    <source>
        <dbReference type="ARBA" id="ARBA00022515"/>
    </source>
</evidence>
<organism evidence="10 11">
    <name type="scientific">Angomonas deanei</name>
    <dbReference type="NCBI Taxonomy" id="59799"/>
    <lineage>
        <taxon>Eukaryota</taxon>
        <taxon>Discoba</taxon>
        <taxon>Euglenozoa</taxon>
        <taxon>Kinetoplastea</taxon>
        <taxon>Metakinetoplastina</taxon>
        <taxon>Trypanosomatida</taxon>
        <taxon>Trypanosomatidae</taxon>
        <taxon>Strigomonadinae</taxon>
        <taxon>Angomonas</taxon>
    </lineage>
</organism>
<evidence type="ECO:0000256" key="9">
    <source>
        <dbReference type="RuleBase" id="RU003514"/>
    </source>
</evidence>
<dbReference type="Gene3D" id="3.90.920.10">
    <property type="entry name" value="DNA primase, PRIM domain"/>
    <property type="match status" value="1"/>
</dbReference>
<dbReference type="AlphaFoldDB" id="A0A7G2CEV6"/>
<reference evidence="10 11" key="1">
    <citation type="submission" date="2020-08" db="EMBL/GenBank/DDBJ databases">
        <authorList>
            <person name="Newling K."/>
            <person name="Davey J."/>
            <person name="Forrester S."/>
        </authorList>
    </citation>
    <scope>NUCLEOTIDE SEQUENCE [LARGE SCALE GENOMIC DNA]</scope>
    <source>
        <strain evidence="11">Crithidia deanei Carvalho (ATCC PRA-265)</strain>
    </source>
</reference>
<keyword evidence="6 9" id="KW-0235">DNA replication</keyword>
<dbReference type="EMBL" id="LR877155">
    <property type="protein sequence ID" value="CAD2218350.1"/>
    <property type="molecule type" value="Genomic_DNA"/>
</dbReference>
<dbReference type="InterPro" id="IPR014052">
    <property type="entry name" value="DNA_primase_ssu_euk/arc"/>
</dbReference>
<dbReference type="PANTHER" id="PTHR10536">
    <property type="entry name" value="DNA PRIMASE SMALL SUBUNIT"/>
    <property type="match status" value="1"/>
</dbReference>
<keyword evidence="3 9" id="KW-0639">Primosome</keyword>
<evidence type="ECO:0000313" key="11">
    <source>
        <dbReference type="Proteomes" id="UP000515908"/>
    </source>
</evidence>
<dbReference type="Pfam" id="PF01896">
    <property type="entry name" value="DNA_primase_S"/>
    <property type="match status" value="1"/>
</dbReference>
<dbReference type="NCBIfam" id="TIGR00335">
    <property type="entry name" value="primase_sml"/>
    <property type="match status" value="1"/>
</dbReference>
<keyword evidence="5" id="KW-0548">Nucleotidyltransferase</keyword>
<evidence type="ECO:0000313" key="10">
    <source>
        <dbReference type="EMBL" id="CAD2218350.1"/>
    </source>
</evidence>
<keyword evidence="2 9" id="KW-0240">DNA-directed RNA polymerase</keyword>
<dbReference type="Proteomes" id="UP000515908">
    <property type="component" value="Chromosome 11"/>
</dbReference>
<keyword evidence="8" id="KW-0804">Transcription</keyword>
<dbReference type="GO" id="GO:0006269">
    <property type="term" value="P:DNA replication, synthesis of primer"/>
    <property type="evidence" value="ECO:0007669"/>
    <property type="project" value="UniProtKB-KW"/>
</dbReference>
<proteinExistence type="inferred from homology"/>
<keyword evidence="4 9" id="KW-0808">Transferase</keyword>
<evidence type="ECO:0000256" key="5">
    <source>
        <dbReference type="ARBA" id="ARBA00022695"/>
    </source>
</evidence>
<dbReference type="EC" id="2.7.7.-" evidence="9"/>
<evidence type="ECO:0000256" key="8">
    <source>
        <dbReference type="ARBA" id="ARBA00023163"/>
    </source>
</evidence>
<name>A0A7G2CEV6_9TRYP</name>
<dbReference type="CDD" id="cd04860">
    <property type="entry name" value="AE_Prim_S"/>
    <property type="match status" value="1"/>
</dbReference>
<sequence length="401" mass="45715">MTNVNESTLREFYEHVYPIDLVVQWLSYNIGGGDTNEKKVSNKTCESYLARREFCFTMIGDIFTRFRSYGSAAELKSDLVKNFPEKIDVGAVYNIRPNQKQNVIDFQALERELVFDIDMSDYDNVRSCCKGKHICVHCWTWMSCAAMVLKTLLEEDFGFNYLLPVYSGRRGIHVWVCDRRARQMSNDERSALVGYLTVVTSKSSRSSVVKDLANHKPIHPSIRHALQDIVDPSFNALFISSSSDNPNNIAHSAAAASIVYETILTVLKEGRRDALQRFQEHVEYTPNAVLNWSVVLQNLGATESEMQDIVFAAEIILMFPRLDEHVSTRRDHLLKLPFCIHPGTGSLCCPLEWHELKSFDPSSHSPSLSSILLERDIDSKWKHPMVNLLQRMGEDDSELQA</sequence>
<gene>
    <name evidence="10" type="ORF">ADEAN_000583800</name>
</gene>
<dbReference type="VEuPathDB" id="TriTrypDB:ADEAN_000583800"/>
<evidence type="ECO:0000256" key="7">
    <source>
        <dbReference type="ARBA" id="ARBA00022723"/>
    </source>
</evidence>
<evidence type="ECO:0000256" key="2">
    <source>
        <dbReference type="ARBA" id="ARBA00022478"/>
    </source>
</evidence>
<keyword evidence="7" id="KW-0479">Metal-binding</keyword>
<dbReference type="GO" id="GO:0046872">
    <property type="term" value="F:metal ion binding"/>
    <property type="evidence" value="ECO:0007669"/>
    <property type="project" value="UniProtKB-KW"/>
</dbReference>
<dbReference type="GO" id="GO:0003899">
    <property type="term" value="F:DNA-directed RNA polymerase activity"/>
    <property type="evidence" value="ECO:0007669"/>
    <property type="project" value="InterPro"/>
</dbReference>